<dbReference type="GO" id="GO:0043590">
    <property type="term" value="C:bacterial nucleoid"/>
    <property type="evidence" value="ECO:0007669"/>
    <property type="project" value="UniProtKB-UniRule"/>
</dbReference>
<dbReference type="EMBL" id="WTYK01000003">
    <property type="protein sequence ID" value="MXP41226.1"/>
    <property type="molecule type" value="Genomic_DNA"/>
</dbReference>
<keyword evidence="5" id="KW-1185">Reference proteome</keyword>
<dbReference type="Proteomes" id="UP000469159">
    <property type="component" value="Unassembled WGS sequence"/>
</dbReference>
<accession>A0A6I4URZ4</accession>
<comment type="caution">
    <text evidence="4">The sequence shown here is derived from an EMBL/GenBank/DDBJ whole genome shotgun (WGS) entry which is preliminary data.</text>
</comment>
<name>A0A6I4URZ4_9SPHN</name>
<dbReference type="GO" id="GO:0003677">
    <property type="term" value="F:DNA binding"/>
    <property type="evidence" value="ECO:0007669"/>
    <property type="project" value="UniProtKB-UniRule"/>
</dbReference>
<evidence type="ECO:0000313" key="4">
    <source>
        <dbReference type="EMBL" id="MXP41226.1"/>
    </source>
</evidence>
<dbReference type="InterPro" id="IPR036894">
    <property type="entry name" value="YbaB-like_sf"/>
</dbReference>
<reference evidence="4 5" key="1">
    <citation type="submission" date="2019-12" db="EMBL/GenBank/DDBJ databases">
        <title>Genomic-based taxomic classification of the family Erythrobacteraceae.</title>
        <authorList>
            <person name="Xu L."/>
        </authorList>
    </citation>
    <scope>NUCLEOTIDE SEQUENCE [LARGE SCALE GENOMIC DNA]</scope>
    <source>
        <strain evidence="4 5">MCCC 1K02066</strain>
    </source>
</reference>
<keyword evidence="2" id="KW-0963">Cytoplasm</keyword>
<dbReference type="SUPFAM" id="SSF82607">
    <property type="entry name" value="YbaB-like"/>
    <property type="match status" value="1"/>
</dbReference>
<dbReference type="Pfam" id="PF02575">
    <property type="entry name" value="YbaB_DNA_bd"/>
    <property type="match status" value="1"/>
</dbReference>
<dbReference type="OrthoDB" id="9803080at2"/>
<evidence type="ECO:0000256" key="2">
    <source>
        <dbReference type="HAMAP-Rule" id="MF_00274"/>
    </source>
</evidence>
<dbReference type="PANTHER" id="PTHR33449">
    <property type="entry name" value="NUCLEOID-ASSOCIATED PROTEIN YBAB"/>
    <property type="match status" value="1"/>
</dbReference>
<comment type="subunit">
    <text evidence="2">Homodimer.</text>
</comment>
<sequence>MDMEQMMKAAQEAAANIQKQMGEAQAKLDAVEVEGTAGGGLVKIRCTAKGRILGVAIDDSLMEPSEKQMLEDLVTAAFNDARTKADQAANAEMQKVQQGMGLPPGFNFPGMG</sequence>
<comment type="similarity">
    <text evidence="2">Belongs to the YbaB/EbfC family.</text>
</comment>
<dbReference type="GO" id="GO:0005829">
    <property type="term" value="C:cytosol"/>
    <property type="evidence" value="ECO:0007669"/>
    <property type="project" value="TreeGrafter"/>
</dbReference>
<keyword evidence="1 2" id="KW-0238">DNA-binding</keyword>
<dbReference type="AlphaFoldDB" id="A0A6I4URZ4"/>
<evidence type="ECO:0000256" key="3">
    <source>
        <dbReference type="SAM" id="Coils"/>
    </source>
</evidence>
<dbReference type="InterPro" id="IPR004401">
    <property type="entry name" value="YbaB/EbfC"/>
</dbReference>
<dbReference type="NCBIfam" id="TIGR00103">
    <property type="entry name" value="DNA_YbaB_EbfC"/>
    <property type="match status" value="1"/>
</dbReference>
<organism evidence="4 5">
    <name type="scientific">Croceibacterium soli</name>
    <dbReference type="NCBI Taxonomy" id="1739690"/>
    <lineage>
        <taxon>Bacteria</taxon>
        <taxon>Pseudomonadati</taxon>
        <taxon>Pseudomonadota</taxon>
        <taxon>Alphaproteobacteria</taxon>
        <taxon>Sphingomonadales</taxon>
        <taxon>Erythrobacteraceae</taxon>
        <taxon>Croceibacterium</taxon>
    </lineage>
</organism>
<evidence type="ECO:0000256" key="1">
    <source>
        <dbReference type="ARBA" id="ARBA00023125"/>
    </source>
</evidence>
<dbReference type="Gene3D" id="3.30.1310.10">
    <property type="entry name" value="Nucleoid-associated protein YbaB-like domain"/>
    <property type="match status" value="1"/>
</dbReference>
<comment type="function">
    <text evidence="2">Binds to DNA and alters its conformation. May be involved in regulation of gene expression, nucleoid organization and DNA protection.</text>
</comment>
<protein>
    <recommendedName>
        <fullName evidence="2">Nucleoid-associated protein GRI75_06160</fullName>
    </recommendedName>
</protein>
<comment type="subcellular location">
    <subcellularLocation>
        <location evidence="2">Cytoplasm</location>
        <location evidence="2">Nucleoid</location>
    </subcellularLocation>
</comment>
<gene>
    <name evidence="4" type="ORF">GRI75_06160</name>
</gene>
<dbReference type="RefSeq" id="WP_160746091.1">
    <property type="nucleotide sequence ID" value="NZ_WTYK01000003.1"/>
</dbReference>
<dbReference type="PIRSF" id="PIRSF004555">
    <property type="entry name" value="UCP004555"/>
    <property type="match status" value="1"/>
</dbReference>
<keyword evidence="3" id="KW-0175">Coiled coil</keyword>
<dbReference type="HAMAP" id="MF_00274">
    <property type="entry name" value="DNA_YbaB_EbfC"/>
    <property type="match status" value="1"/>
</dbReference>
<evidence type="ECO:0000313" key="5">
    <source>
        <dbReference type="Proteomes" id="UP000469159"/>
    </source>
</evidence>
<dbReference type="PANTHER" id="PTHR33449:SF1">
    <property type="entry name" value="NUCLEOID-ASSOCIATED PROTEIN YBAB"/>
    <property type="match status" value="1"/>
</dbReference>
<feature type="coiled-coil region" evidence="3">
    <location>
        <begin position="3"/>
        <end position="34"/>
    </location>
</feature>
<proteinExistence type="inferred from homology"/>